<evidence type="ECO:0000313" key="1">
    <source>
        <dbReference type="EMBL" id="MFC3301296.1"/>
    </source>
</evidence>
<keyword evidence="2" id="KW-1185">Reference proteome</keyword>
<comment type="caution">
    <text evidence="1">The sequence shown here is derived from an EMBL/GenBank/DDBJ whole genome shotgun (WGS) entry which is preliminary data.</text>
</comment>
<proteinExistence type="predicted"/>
<protein>
    <submittedName>
        <fullName evidence="1">Uncharacterized protein</fullName>
    </submittedName>
</protein>
<sequence length="68" mass="7495">MNALATLLATAAVTAGSIKAIRALRKRMRNAPERARTMRKGTARMRDKDVIDLERNAHTGVYGIAEQD</sequence>
<dbReference type="RefSeq" id="WP_378992210.1">
    <property type="nucleotide sequence ID" value="NZ_JBHRVA010000002.1"/>
</dbReference>
<name>A0ABV7MAB9_9PROT</name>
<gene>
    <name evidence="1" type="ORF">ACFONP_00940</name>
</gene>
<evidence type="ECO:0000313" key="2">
    <source>
        <dbReference type="Proteomes" id="UP001595607"/>
    </source>
</evidence>
<organism evidence="1 2">
    <name type="scientific">Parvularcula lutaonensis</name>
    <dbReference type="NCBI Taxonomy" id="491923"/>
    <lineage>
        <taxon>Bacteria</taxon>
        <taxon>Pseudomonadati</taxon>
        <taxon>Pseudomonadota</taxon>
        <taxon>Alphaproteobacteria</taxon>
        <taxon>Parvularculales</taxon>
        <taxon>Parvularculaceae</taxon>
        <taxon>Parvularcula</taxon>
    </lineage>
</organism>
<dbReference type="EMBL" id="JBHRVA010000002">
    <property type="protein sequence ID" value="MFC3301296.1"/>
    <property type="molecule type" value="Genomic_DNA"/>
</dbReference>
<reference evidence="2" key="1">
    <citation type="journal article" date="2019" name="Int. J. Syst. Evol. Microbiol.">
        <title>The Global Catalogue of Microorganisms (GCM) 10K type strain sequencing project: providing services to taxonomists for standard genome sequencing and annotation.</title>
        <authorList>
            <consortium name="The Broad Institute Genomics Platform"/>
            <consortium name="The Broad Institute Genome Sequencing Center for Infectious Disease"/>
            <person name="Wu L."/>
            <person name="Ma J."/>
        </authorList>
    </citation>
    <scope>NUCLEOTIDE SEQUENCE [LARGE SCALE GENOMIC DNA]</scope>
    <source>
        <strain evidence="2">KCTC 22245</strain>
    </source>
</reference>
<dbReference type="Proteomes" id="UP001595607">
    <property type="component" value="Unassembled WGS sequence"/>
</dbReference>
<accession>A0ABV7MAB9</accession>